<evidence type="ECO:0000313" key="4">
    <source>
        <dbReference type="EMBL" id="RYN30755.1"/>
    </source>
</evidence>
<dbReference type="SUPFAM" id="SSF56112">
    <property type="entry name" value="Protein kinase-like (PK-like)"/>
    <property type="match status" value="1"/>
</dbReference>
<name>A0A4Q4LZE7_9PLEO</name>
<sequence>MSGMSGMPPPLKKQEPFDFVEIDENVAATDGTPHVYFMKVALGDVGLGMVRGEFEGVSKLYEVIPEGVPRAVAWGTYKSQPDNHFYLCDFLDMIEDLPDIHAFCSLLAKLHKESIPRSPNGKFGFHEVTYEGPMYQDTTWCDTWEESFRLRVRASLDQERIVHGSHKENEELLPALYDKVIPRLLRPLETKGRSIKPVLIHGDIWYGNMSTNAETGEPLMFDPSVSWGHNECDLTAMGISRYRMGKHWRREYHKHFPISAPEVDYEDRMALYELRSHLCASTLYPDTPVFHEMLFNEIRRLVEKFPDGYQGE</sequence>
<accession>A0A4Q4LZE7</accession>
<dbReference type="GO" id="GO:0016301">
    <property type="term" value="F:kinase activity"/>
    <property type="evidence" value="ECO:0007669"/>
    <property type="project" value="UniProtKB-UniRule"/>
</dbReference>
<dbReference type="EC" id="2.7.1.172" evidence="1"/>
<keyword evidence="3" id="KW-0808">Transferase</keyword>
<evidence type="ECO:0000256" key="3">
    <source>
        <dbReference type="PIRNR" id="PIRNR006221"/>
    </source>
</evidence>
<dbReference type="PANTHER" id="PTHR12149">
    <property type="entry name" value="FRUCTOSAMINE 3 KINASE-RELATED PROTEIN"/>
    <property type="match status" value="1"/>
</dbReference>
<dbReference type="InterPro" id="IPR011009">
    <property type="entry name" value="Kinase-like_dom_sf"/>
</dbReference>
<proteinExistence type="inferred from homology"/>
<comment type="caution">
    <text evidence="4">The sequence shown here is derived from an EMBL/GenBank/DDBJ whole genome shotgun (WGS) entry which is preliminary data.</text>
</comment>
<keyword evidence="3" id="KW-0418">Kinase</keyword>
<organism evidence="4 5">
    <name type="scientific">Alternaria tenuissima</name>
    <dbReference type="NCBI Taxonomy" id="119927"/>
    <lineage>
        <taxon>Eukaryota</taxon>
        <taxon>Fungi</taxon>
        <taxon>Dikarya</taxon>
        <taxon>Ascomycota</taxon>
        <taxon>Pezizomycotina</taxon>
        <taxon>Dothideomycetes</taxon>
        <taxon>Pleosporomycetidae</taxon>
        <taxon>Pleosporales</taxon>
        <taxon>Pleosporineae</taxon>
        <taxon>Pleosporaceae</taxon>
        <taxon>Alternaria</taxon>
        <taxon>Alternaria sect. Alternaria</taxon>
        <taxon>Alternaria alternata complex</taxon>
    </lineage>
</organism>
<dbReference type="InterPro" id="IPR016477">
    <property type="entry name" value="Fructo-/Ketosamine-3-kinase"/>
</dbReference>
<evidence type="ECO:0000256" key="1">
    <source>
        <dbReference type="ARBA" id="ARBA00011961"/>
    </source>
</evidence>
<dbReference type="Pfam" id="PF03881">
    <property type="entry name" value="Fructosamin_kin"/>
    <property type="match status" value="1"/>
</dbReference>
<dbReference type="Proteomes" id="UP000292402">
    <property type="component" value="Unassembled WGS sequence"/>
</dbReference>
<evidence type="ECO:0000256" key="2">
    <source>
        <dbReference type="ARBA" id="ARBA00048655"/>
    </source>
</evidence>
<comment type="catalytic activity">
    <reaction evidence="2">
        <text>N(6)-D-ribulosyl-L-lysyl-[protein] + ATP = N(6)-(3-O-phospho-D-ribulosyl)-L-lysyl-[protein] + ADP + H(+)</text>
        <dbReference type="Rhea" id="RHEA:48432"/>
        <dbReference type="Rhea" id="RHEA-COMP:12103"/>
        <dbReference type="Rhea" id="RHEA-COMP:12104"/>
        <dbReference type="ChEBI" id="CHEBI:15378"/>
        <dbReference type="ChEBI" id="CHEBI:30616"/>
        <dbReference type="ChEBI" id="CHEBI:90418"/>
        <dbReference type="ChEBI" id="CHEBI:90420"/>
        <dbReference type="ChEBI" id="CHEBI:456216"/>
        <dbReference type="EC" id="2.7.1.172"/>
    </reaction>
    <physiologicalReaction direction="left-to-right" evidence="2">
        <dbReference type="Rhea" id="RHEA:48433"/>
    </physiologicalReaction>
</comment>
<protein>
    <recommendedName>
        <fullName evidence="1">protein-ribulosamine 3-kinase</fullName>
        <ecNumber evidence="1">2.7.1.172</ecNumber>
    </recommendedName>
</protein>
<comment type="similarity">
    <text evidence="3">Belongs to the fructosamine kinase family.</text>
</comment>
<dbReference type="PIRSF" id="PIRSF006221">
    <property type="entry name" value="Ketosamine-3-kinase"/>
    <property type="match status" value="1"/>
</dbReference>
<dbReference type="EMBL" id="PDXA01000076">
    <property type="protein sequence ID" value="RYN30755.1"/>
    <property type="molecule type" value="Genomic_DNA"/>
</dbReference>
<dbReference type="AlphaFoldDB" id="A0A4Q4LZE7"/>
<dbReference type="Gene3D" id="3.90.1200.10">
    <property type="match status" value="1"/>
</dbReference>
<dbReference type="PANTHER" id="PTHR12149:SF8">
    <property type="entry name" value="PROTEIN-RIBULOSAMINE 3-KINASE"/>
    <property type="match status" value="1"/>
</dbReference>
<dbReference type="GO" id="GO:0102193">
    <property type="term" value="F:protein-ribulosamine 3-kinase activity"/>
    <property type="evidence" value="ECO:0007669"/>
    <property type="project" value="UniProtKB-EC"/>
</dbReference>
<gene>
    <name evidence="4" type="ORF">AA0114_g12242</name>
</gene>
<evidence type="ECO:0000313" key="5">
    <source>
        <dbReference type="Proteomes" id="UP000292402"/>
    </source>
</evidence>
<reference evidence="5" key="1">
    <citation type="journal article" date="2019" name="bioRxiv">
        <title>Genomics, evolutionary history and diagnostics of the Alternaria alternata species group including apple and Asian pear pathotypes.</title>
        <authorList>
            <person name="Armitage A.D."/>
            <person name="Cockerton H.M."/>
            <person name="Sreenivasaprasad S."/>
            <person name="Woodhall J.W."/>
            <person name="Lane C.R."/>
            <person name="Harrison R.J."/>
            <person name="Clarkson J.P."/>
        </authorList>
    </citation>
    <scope>NUCLEOTIDE SEQUENCE [LARGE SCALE GENOMIC DNA]</scope>
    <source>
        <strain evidence="5">FERA 1082</strain>
    </source>
</reference>